<feature type="domain" description="Serpin" evidence="3">
    <location>
        <begin position="15"/>
        <end position="393"/>
    </location>
</feature>
<dbReference type="Gene3D" id="2.30.39.10">
    <property type="entry name" value="Alpha-1-antitrypsin, domain 1"/>
    <property type="match status" value="1"/>
</dbReference>
<protein>
    <recommendedName>
        <fullName evidence="3">Serpin domain-containing protein</fullName>
    </recommendedName>
</protein>
<evidence type="ECO:0000313" key="6">
    <source>
        <dbReference type="Proteomes" id="UP000077202"/>
    </source>
</evidence>
<sequence>MEFMQIAHRQTAYSLELYRQLLSIERGNTAVSPLSIAAALAMLAAGAKGETLDQIVAHLKYPDSNTMHQFCVFMKNGLLKDASHEGGPLVDFATCVLVDKSLPLHWKYQEFVRENYGAEASVVDFKTQAEWTRVQVNMWVKQKTRGKISELFPPNSVSQDMKFLLSNSLYFKGQWEKKFDSSRTRNEPFFLLDGSMVSKPMMTSSERQYICNCGTFKVLRLPYKSSALRSQAFSMFILLPCLIDGLHELERHLDATAAQWFMETLPMMRDSVPVRRFLLPRFSISSGFEASSLLTTLGLHLPFDRVRADFSGMFNELSDSFPPLCISKIYHKATVEVDEEGTVAAAATGVAAGFGSAPRSEPCEDFVADHPFLFLISEDNTGVVMFIGRVVDP</sequence>
<reference evidence="7" key="3">
    <citation type="journal article" date="2020" name="Curr. Biol.">
        <title>Chromatin organization in early land plants reveals an ancestral association between H3K27me3, transposons, and constitutive heterochromatin.</title>
        <authorList>
            <person name="Montgomery S.A."/>
            <person name="Tanizawa Y."/>
            <person name="Galik B."/>
            <person name="Wang N."/>
            <person name="Ito T."/>
            <person name="Mochizuki T."/>
            <person name="Akimcheva S."/>
            <person name="Bowman J.L."/>
            <person name="Cognat V."/>
            <person name="Marechal-Drouard L."/>
            <person name="Ekker H."/>
            <person name="Hong S.F."/>
            <person name="Kohchi T."/>
            <person name="Lin S.S."/>
            <person name="Liu L.D."/>
            <person name="Nakamura Y."/>
            <person name="Valeeva L.R."/>
            <person name="Shakirov E.V."/>
            <person name="Shippen D.E."/>
            <person name="Wei W.L."/>
            <person name="Yagura M."/>
            <person name="Yamaoka S."/>
            <person name="Yamato K.T."/>
            <person name="Liu C."/>
            <person name="Berger F."/>
        </authorList>
    </citation>
    <scope>NUCLEOTIDE SEQUENCE [LARGE SCALE GENOMIC DNA]</scope>
    <source>
        <strain evidence="7">Tak-1</strain>
    </source>
</reference>
<dbReference type="GO" id="GO:0004867">
    <property type="term" value="F:serine-type endopeptidase inhibitor activity"/>
    <property type="evidence" value="ECO:0007669"/>
    <property type="project" value="InterPro"/>
</dbReference>
<dbReference type="SMART" id="SM00093">
    <property type="entry name" value="SERPIN"/>
    <property type="match status" value="1"/>
</dbReference>
<reference evidence="4" key="2">
    <citation type="journal article" date="2019" name="Curr. Biol.">
        <title>Chromatin organization in early land plants reveals an ancestral association between H3K27me3, transposons, and constitutive heterochromatin.</title>
        <authorList>
            <person name="Montgomery S.A."/>
            <person name="Tanizawa Y."/>
            <person name="Galik B."/>
            <person name="Wang N."/>
            <person name="Ito T."/>
            <person name="Mochizuki T."/>
            <person name="Akimcheva S."/>
            <person name="Bowman J."/>
            <person name="Cognat V."/>
            <person name="Drouard L."/>
            <person name="Ekker H."/>
            <person name="Houng S."/>
            <person name="Kohchi T."/>
            <person name="Lin S."/>
            <person name="Liu L.D."/>
            <person name="Nakamura Y."/>
            <person name="Valeeva L.R."/>
            <person name="Shakirov E.V."/>
            <person name="Shippen D.E."/>
            <person name="Wei W."/>
            <person name="Yagura M."/>
            <person name="Yamaoka S."/>
            <person name="Yamato K.T."/>
            <person name="Liu C."/>
            <person name="Berger F."/>
        </authorList>
    </citation>
    <scope>NUCLEOTIDE SEQUENCE [LARGE SCALE GENOMIC DNA]</scope>
    <source>
        <strain evidence="4">Tak-1</strain>
    </source>
</reference>
<dbReference type="InterPro" id="IPR036186">
    <property type="entry name" value="Serpin_sf"/>
</dbReference>
<dbReference type="Proteomes" id="UP001162541">
    <property type="component" value="Chromosome 6"/>
</dbReference>
<dbReference type="Proteomes" id="UP000077202">
    <property type="component" value="Unassembled WGS sequence"/>
</dbReference>
<dbReference type="InterPro" id="IPR023795">
    <property type="entry name" value="Serpin_CS"/>
</dbReference>
<dbReference type="GO" id="GO:0005615">
    <property type="term" value="C:extracellular space"/>
    <property type="evidence" value="ECO:0007669"/>
    <property type="project" value="InterPro"/>
</dbReference>
<dbReference type="InterPro" id="IPR023796">
    <property type="entry name" value="Serpin_dom"/>
</dbReference>
<dbReference type="InterPro" id="IPR042178">
    <property type="entry name" value="Serpin_sf_1"/>
</dbReference>
<dbReference type="PROSITE" id="PS00284">
    <property type="entry name" value="SERPIN"/>
    <property type="match status" value="1"/>
</dbReference>
<evidence type="ECO:0000313" key="4">
    <source>
        <dbReference type="EMBL" id="BBN14280.1"/>
    </source>
</evidence>
<evidence type="ECO:0000256" key="1">
    <source>
        <dbReference type="ARBA" id="ARBA00009500"/>
    </source>
</evidence>
<evidence type="ECO:0000313" key="5">
    <source>
        <dbReference type="EMBL" id="OAE29591.1"/>
    </source>
</evidence>
<accession>A0A176WAH5</accession>
<dbReference type="Pfam" id="PF00079">
    <property type="entry name" value="Serpin"/>
    <property type="match status" value="1"/>
</dbReference>
<dbReference type="Gene3D" id="3.30.497.10">
    <property type="entry name" value="Antithrombin, subunit I, domain 2"/>
    <property type="match status" value="1"/>
</dbReference>
<dbReference type="EMBL" id="LVLJ01001437">
    <property type="protein sequence ID" value="OAE29591.1"/>
    <property type="molecule type" value="Genomic_DNA"/>
</dbReference>
<evidence type="ECO:0000256" key="2">
    <source>
        <dbReference type="RuleBase" id="RU000411"/>
    </source>
</evidence>
<proteinExistence type="inferred from homology"/>
<reference evidence="5 6" key="1">
    <citation type="submission" date="2016-03" db="EMBL/GenBank/DDBJ databases">
        <title>Mechanisms controlling the formation of the plant cell surface in tip-growing cells are functionally conserved among land plants.</title>
        <authorList>
            <person name="Honkanen S."/>
            <person name="Jones V.A."/>
            <person name="Morieri G."/>
            <person name="Champion C."/>
            <person name="Hetherington A.J."/>
            <person name="Kelly S."/>
            <person name="Saint-Marcoux D."/>
            <person name="Proust H."/>
            <person name="Prescott H."/>
            <person name="Dolan L."/>
        </authorList>
    </citation>
    <scope>NUCLEOTIDE SEQUENCE [LARGE SCALE GENOMIC DNA]</scope>
    <source>
        <strain evidence="6">cv. Tak-1 and cv. Tak-2</strain>
        <tissue evidence="5">Whole gametophyte</tissue>
    </source>
</reference>
<dbReference type="PANTHER" id="PTHR11461">
    <property type="entry name" value="SERINE PROTEASE INHIBITOR, SERPIN"/>
    <property type="match status" value="1"/>
</dbReference>
<dbReference type="CDD" id="cd02043">
    <property type="entry name" value="serpinP_plants"/>
    <property type="match status" value="1"/>
</dbReference>
<dbReference type="SUPFAM" id="SSF56574">
    <property type="entry name" value="Serpins"/>
    <property type="match status" value="1"/>
</dbReference>
<comment type="similarity">
    <text evidence="1 2">Belongs to the serpin family.</text>
</comment>
<evidence type="ECO:0000259" key="3">
    <source>
        <dbReference type="SMART" id="SM00093"/>
    </source>
</evidence>
<evidence type="ECO:0000313" key="7">
    <source>
        <dbReference type="Proteomes" id="UP001162541"/>
    </source>
</evidence>
<dbReference type="PANTHER" id="PTHR11461:SF211">
    <property type="entry name" value="GH10112P-RELATED"/>
    <property type="match status" value="1"/>
</dbReference>
<keyword evidence="6" id="KW-1185">Reference proteome</keyword>
<organism evidence="5 6">
    <name type="scientific">Marchantia polymorpha subsp. ruderalis</name>
    <dbReference type="NCBI Taxonomy" id="1480154"/>
    <lineage>
        <taxon>Eukaryota</taxon>
        <taxon>Viridiplantae</taxon>
        <taxon>Streptophyta</taxon>
        <taxon>Embryophyta</taxon>
        <taxon>Marchantiophyta</taxon>
        <taxon>Marchantiopsida</taxon>
        <taxon>Marchantiidae</taxon>
        <taxon>Marchantiales</taxon>
        <taxon>Marchantiaceae</taxon>
        <taxon>Marchantia</taxon>
    </lineage>
</organism>
<dbReference type="InterPro" id="IPR042185">
    <property type="entry name" value="Serpin_sf_2"/>
</dbReference>
<dbReference type="AlphaFoldDB" id="A0A176WAH5"/>
<dbReference type="EMBL" id="AP019871">
    <property type="protein sequence ID" value="BBN14280.1"/>
    <property type="molecule type" value="Genomic_DNA"/>
</dbReference>
<name>A0A176WAH5_MARPO</name>
<gene>
    <name evidence="5" type="ORF">AXG93_4003s1120</name>
    <name evidence="4" type="ORF">Mp_6g10340</name>
</gene>
<dbReference type="InterPro" id="IPR000215">
    <property type="entry name" value="Serpin_fam"/>
</dbReference>